<sequence>MTSELQRERLAYRRSRARRSTLVALASTTVFAAVGYLAITEAPGWPASATRSSTGTSPSPPCPPSPRACG</sequence>
<proteinExistence type="predicted"/>
<feature type="compositionally biased region" description="Pro residues" evidence="1">
    <location>
        <begin position="58"/>
        <end position="70"/>
    </location>
</feature>
<keyword evidence="2" id="KW-0472">Membrane</keyword>
<keyword evidence="2" id="KW-1133">Transmembrane helix</keyword>
<feature type="transmembrane region" description="Helical" evidence="2">
    <location>
        <begin position="21"/>
        <end position="39"/>
    </location>
</feature>
<protein>
    <submittedName>
        <fullName evidence="3">Uncharacterized protein</fullName>
    </submittedName>
</protein>
<keyword evidence="4" id="KW-1185">Reference proteome</keyword>
<organism evidence="3 4">
    <name type="scientific">Actinokineospora soli</name>
    <dbReference type="NCBI Taxonomy" id="1048753"/>
    <lineage>
        <taxon>Bacteria</taxon>
        <taxon>Bacillati</taxon>
        <taxon>Actinomycetota</taxon>
        <taxon>Actinomycetes</taxon>
        <taxon>Pseudonocardiales</taxon>
        <taxon>Pseudonocardiaceae</taxon>
        <taxon>Actinokineospora</taxon>
    </lineage>
</organism>
<evidence type="ECO:0000256" key="2">
    <source>
        <dbReference type="SAM" id="Phobius"/>
    </source>
</evidence>
<evidence type="ECO:0000313" key="4">
    <source>
        <dbReference type="Proteomes" id="UP001596512"/>
    </source>
</evidence>
<evidence type="ECO:0000313" key="3">
    <source>
        <dbReference type="EMBL" id="MFC7614639.1"/>
    </source>
</evidence>
<keyword evidence="2" id="KW-0812">Transmembrane</keyword>
<feature type="region of interest" description="Disordered" evidence="1">
    <location>
        <begin position="45"/>
        <end position="70"/>
    </location>
</feature>
<gene>
    <name evidence="3" type="ORF">ACFQV2_14990</name>
</gene>
<evidence type="ECO:0000256" key="1">
    <source>
        <dbReference type="SAM" id="MobiDB-lite"/>
    </source>
</evidence>
<feature type="compositionally biased region" description="Low complexity" evidence="1">
    <location>
        <begin position="46"/>
        <end position="57"/>
    </location>
</feature>
<name>A0ABW2TND2_9PSEU</name>
<dbReference type="EMBL" id="JBHTEY010000004">
    <property type="protein sequence ID" value="MFC7614639.1"/>
    <property type="molecule type" value="Genomic_DNA"/>
</dbReference>
<comment type="caution">
    <text evidence="3">The sequence shown here is derived from an EMBL/GenBank/DDBJ whole genome shotgun (WGS) entry which is preliminary data.</text>
</comment>
<accession>A0ABW2TND2</accession>
<dbReference type="Proteomes" id="UP001596512">
    <property type="component" value="Unassembled WGS sequence"/>
</dbReference>
<reference evidence="4" key="1">
    <citation type="journal article" date="2019" name="Int. J. Syst. Evol. Microbiol.">
        <title>The Global Catalogue of Microorganisms (GCM) 10K type strain sequencing project: providing services to taxonomists for standard genome sequencing and annotation.</title>
        <authorList>
            <consortium name="The Broad Institute Genomics Platform"/>
            <consortium name="The Broad Institute Genome Sequencing Center for Infectious Disease"/>
            <person name="Wu L."/>
            <person name="Ma J."/>
        </authorList>
    </citation>
    <scope>NUCLEOTIDE SEQUENCE [LARGE SCALE GENOMIC DNA]</scope>
    <source>
        <strain evidence="4">JCM 17695</strain>
    </source>
</reference>